<feature type="domain" description="Histidine kinase" evidence="2">
    <location>
        <begin position="64"/>
        <end position="276"/>
    </location>
</feature>
<accession>X0T4Z4</accession>
<protein>
    <recommendedName>
        <fullName evidence="5">Histidine kinase domain-containing protein</fullName>
    </recommendedName>
</protein>
<comment type="caution">
    <text evidence="4">The sequence shown here is derived from an EMBL/GenBank/DDBJ whole genome shotgun (WGS) entry which is preliminary data.</text>
</comment>
<feature type="region of interest" description="Disordered" evidence="1">
    <location>
        <begin position="1"/>
        <end position="21"/>
    </location>
</feature>
<dbReference type="GO" id="GO:0016772">
    <property type="term" value="F:transferase activity, transferring phosphorus-containing groups"/>
    <property type="evidence" value="ECO:0007669"/>
    <property type="project" value="InterPro"/>
</dbReference>
<reference evidence="4" key="1">
    <citation type="journal article" date="2014" name="Front. Microbiol.">
        <title>High frequency of phylogenetically diverse reductive dehalogenase-homologous genes in deep subseafloor sedimentary metagenomes.</title>
        <authorList>
            <person name="Kawai M."/>
            <person name="Futagami T."/>
            <person name="Toyoda A."/>
            <person name="Takaki Y."/>
            <person name="Nishi S."/>
            <person name="Hori S."/>
            <person name="Arai W."/>
            <person name="Tsubouchi T."/>
            <person name="Morono Y."/>
            <person name="Uchiyama I."/>
            <person name="Ito T."/>
            <person name="Fujiyama A."/>
            <person name="Inagaki F."/>
            <person name="Takami H."/>
        </authorList>
    </citation>
    <scope>NUCLEOTIDE SEQUENCE</scope>
    <source>
        <strain evidence="4">Expedition CK06-06</strain>
    </source>
</reference>
<dbReference type="SUPFAM" id="SSF55874">
    <property type="entry name" value="ATPase domain of HSP90 chaperone/DNA topoisomerase II/histidine kinase"/>
    <property type="match status" value="1"/>
</dbReference>
<name>X0T4Z4_9ZZZZ</name>
<evidence type="ECO:0000259" key="3">
    <source>
        <dbReference type="PROSITE" id="PS50113"/>
    </source>
</evidence>
<dbReference type="PROSITE" id="PS50109">
    <property type="entry name" value="HIS_KIN"/>
    <property type="match status" value="1"/>
</dbReference>
<dbReference type="SMART" id="SM00387">
    <property type="entry name" value="HATPase_c"/>
    <property type="match status" value="1"/>
</dbReference>
<dbReference type="Gene3D" id="3.30.565.10">
    <property type="entry name" value="Histidine kinase-like ATPase, C-terminal domain"/>
    <property type="match status" value="1"/>
</dbReference>
<proteinExistence type="predicted"/>
<sequence length="278" mass="29701">FEFQHRDAHGEPREVAGTMAPVVSESGERIGASVCVRDITRRIMLQTELYESRKMVALGEMAGAIAHHFNNILGGVVMSIDYANASGDAAIKSRVLKQVGAALQRATTLVNGLGAFAEGDKRADDLSDLTETVNELADDLEEDLKGRGIEFTLDMPELPVVPVPRVQVRTILHNITQNAIEAMPDGGSLRIDVSFYDHSVVILIVDTGCGLDEAAKSRIFEPFWSTKSVLSARAGEATGLGLAIAHGLVHVLGGTISVTSEPGKGSCFRVTLPRPNVS</sequence>
<gene>
    <name evidence="4" type="ORF">S01H1_17337</name>
</gene>
<dbReference type="InterPro" id="IPR003594">
    <property type="entry name" value="HATPase_dom"/>
</dbReference>
<dbReference type="AlphaFoldDB" id="X0T4Z4"/>
<dbReference type="Pfam" id="PF02518">
    <property type="entry name" value="HATPase_c"/>
    <property type="match status" value="1"/>
</dbReference>
<evidence type="ECO:0000259" key="2">
    <source>
        <dbReference type="PROSITE" id="PS50109"/>
    </source>
</evidence>
<organism evidence="4">
    <name type="scientific">marine sediment metagenome</name>
    <dbReference type="NCBI Taxonomy" id="412755"/>
    <lineage>
        <taxon>unclassified sequences</taxon>
        <taxon>metagenomes</taxon>
        <taxon>ecological metagenomes</taxon>
    </lineage>
</organism>
<dbReference type="Gene3D" id="3.30.450.20">
    <property type="entry name" value="PAS domain"/>
    <property type="match status" value="1"/>
</dbReference>
<dbReference type="InterPro" id="IPR036890">
    <property type="entry name" value="HATPase_C_sf"/>
</dbReference>
<dbReference type="PANTHER" id="PTHR43065">
    <property type="entry name" value="SENSOR HISTIDINE KINASE"/>
    <property type="match status" value="1"/>
</dbReference>
<evidence type="ECO:0000313" key="4">
    <source>
        <dbReference type="EMBL" id="GAF71135.1"/>
    </source>
</evidence>
<dbReference type="InterPro" id="IPR004358">
    <property type="entry name" value="Sig_transdc_His_kin-like_C"/>
</dbReference>
<evidence type="ECO:0000256" key="1">
    <source>
        <dbReference type="SAM" id="MobiDB-lite"/>
    </source>
</evidence>
<dbReference type="Gene3D" id="1.10.287.130">
    <property type="match status" value="1"/>
</dbReference>
<dbReference type="PROSITE" id="PS50113">
    <property type="entry name" value="PAC"/>
    <property type="match status" value="1"/>
</dbReference>
<dbReference type="InterPro" id="IPR000700">
    <property type="entry name" value="PAS-assoc_C"/>
</dbReference>
<evidence type="ECO:0008006" key="5">
    <source>
        <dbReference type="Google" id="ProtNLM"/>
    </source>
</evidence>
<feature type="compositionally biased region" description="Basic and acidic residues" evidence="1">
    <location>
        <begin position="1"/>
        <end position="14"/>
    </location>
</feature>
<feature type="domain" description="PAC" evidence="3">
    <location>
        <begin position="1"/>
        <end position="51"/>
    </location>
</feature>
<dbReference type="PANTHER" id="PTHR43065:SF42">
    <property type="entry name" value="TWO-COMPONENT SENSOR PPRA"/>
    <property type="match status" value="1"/>
</dbReference>
<dbReference type="InterPro" id="IPR005467">
    <property type="entry name" value="His_kinase_dom"/>
</dbReference>
<dbReference type="PRINTS" id="PR00344">
    <property type="entry name" value="BCTRLSENSOR"/>
</dbReference>
<feature type="non-terminal residue" evidence="4">
    <location>
        <position position="1"/>
    </location>
</feature>
<dbReference type="EMBL" id="BARS01009189">
    <property type="protein sequence ID" value="GAF71135.1"/>
    <property type="molecule type" value="Genomic_DNA"/>
</dbReference>